<evidence type="ECO:0000313" key="3">
    <source>
        <dbReference type="EMBL" id="PTW44174.1"/>
    </source>
</evidence>
<dbReference type="Pfam" id="PF12146">
    <property type="entry name" value="Hydrolase_4"/>
    <property type="match status" value="1"/>
</dbReference>
<dbReference type="OrthoDB" id="9806902at2"/>
<comment type="caution">
    <text evidence="3">The sequence shown here is derived from an EMBL/GenBank/DDBJ whole genome shotgun (WGS) entry which is preliminary data.</text>
</comment>
<dbReference type="GO" id="GO:0004177">
    <property type="term" value="F:aminopeptidase activity"/>
    <property type="evidence" value="ECO:0007669"/>
    <property type="project" value="UniProtKB-KW"/>
</dbReference>
<reference evidence="3 4" key="1">
    <citation type="submission" date="2018-04" db="EMBL/GenBank/DDBJ databases">
        <title>Genomic Encyclopedia of Type Strains, Phase III (KMG-III): the genomes of soil and plant-associated and newly described type strains.</title>
        <authorList>
            <person name="Whitman W."/>
        </authorList>
    </citation>
    <scope>NUCLEOTIDE SEQUENCE [LARGE SCALE GENOMIC DNA]</scope>
    <source>
        <strain evidence="3 4">MA-olki</strain>
    </source>
</reference>
<dbReference type="SUPFAM" id="SSF53474">
    <property type="entry name" value="alpha/beta-Hydrolases"/>
    <property type="match status" value="1"/>
</dbReference>
<keyword evidence="1" id="KW-0732">Signal</keyword>
<dbReference type="AlphaFoldDB" id="A0A2T5TY49"/>
<name>A0A2T5TY49_9SPHN</name>
<organism evidence="3 4">
    <name type="scientific">Sphingomonas faeni</name>
    <dbReference type="NCBI Taxonomy" id="185950"/>
    <lineage>
        <taxon>Bacteria</taxon>
        <taxon>Pseudomonadati</taxon>
        <taxon>Pseudomonadota</taxon>
        <taxon>Alphaproteobacteria</taxon>
        <taxon>Sphingomonadales</taxon>
        <taxon>Sphingomonadaceae</taxon>
        <taxon>Sphingomonas</taxon>
    </lineage>
</organism>
<feature type="signal peptide" evidence="1">
    <location>
        <begin position="1"/>
        <end position="37"/>
    </location>
</feature>
<keyword evidence="3" id="KW-0645">Protease</keyword>
<evidence type="ECO:0000256" key="1">
    <source>
        <dbReference type="SAM" id="SignalP"/>
    </source>
</evidence>
<feature type="chain" id="PRO_5015452395" evidence="1">
    <location>
        <begin position="38"/>
        <end position="405"/>
    </location>
</feature>
<dbReference type="EMBL" id="QAYE01000011">
    <property type="protein sequence ID" value="PTW44174.1"/>
    <property type="molecule type" value="Genomic_DNA"/>
</dbReference>
<evidence type="ECO:0000313" key="4">
    <source>
        <dbReference type="Proteomes" id="UP000244013"/>
    </source>
</evidence>
<gene>
    <name evidence="3" type="ORF">C8J25_1119</name>
</gene>
<dbReference type="InterPro" id="IPR022742">
    <property type="entry name" value="Hydrolase_4"/>
</dbReference>
<keyword evidence="3" id="KW-0031">Aminopeptidase</keyword>
<dbReference type="InterPro" id="IPR029058">
    <property type="entry name" value="AB_hydrolase_fold"/>
</dbReference>
<dbReference type="Gene3D" id="3.40.50.1820">
    <property type="entry name" value="alpha/beta hydrolase"/>
    <property type="match status" value="1"/>
</dbReference>
<proteinExistence type="predicted"/>
<feature type="domain" description="Serine aminopeptidase S33" evidence="2">
    <location>
        <begin position="198"/>
        <end position="293"/>
    </location>
</feature>
<evidence type="ECO:0000259" key="2">
    <source>
        <dbReference type="Pfam" id="PF12146"/>
    </source>
</evidence>
<dbReference type="Proteomes" id="UP000244013">
    <property type="component" value="Unassembled WGS sequence"/>
</dbReference>
<keyword evidence="3" id="KW-0378">Hydrolase</keyword>
<accession>A0A2T5TY49</accession>
<sequence>MRRGHDVSGVLKVASWPRRMGRAVALLLLASAVGAIAQDSPPRPPDFVAPSPLPDAPASVTAATKLPVGYLDEIGRRLGLNPCDYSVSRTAGRPVNAVALVEAPGAGCVVWDSASAVGIHSFLGSMNVDGNRIPVIGYAKRLSAPITPPVLVLDLVGGPAGDISPGLNDSIQEALVQRGAIVVKPAYSGTRHRSSYPAPDLDHAVREIVEIVAKLRRASPHSKLIVMGESLGGYIAAKAIFGKDTISVNGLALIVPLVYSPDHAVQNFRRLARTSGQQFTPLWIRPGRSSTAAGPVKDSPHQPVGKYTAVSSMDLFEAYFPAEARTKSLLTYLTGKNLTPTLIAYGATDQRVGIEVLQTAPSLPSNVHLLKLDRSGHAIDAAAAERVATMMWSTFSLVGHEGRSK</sequence>
<protein>
    <submittedName>
        <fullName evidence="3">Serine aminopeptidase S33 family</fullName>
    </submittedName>
</protein>